<organism evidence="3 4">
    <name type="scientific">Naegleria fowleri</name>
    <name type="common">Brain eating amoeba</name>
    <dbReference type="NCBI Taxonomy" id="5763"/>
    <lineage>
        <taxon>Eukaryota</taxon>
        <taxon>Discoba</taxon>
        <taxon>Heterolobosea</taxon>
        <taxon>Tetramitia</taxon>
        <taxon>Eutetramitia</taxon>
        <taxon>Vahlkampfiidae</taxon>
        <taxon>Naegleria</taxon>
    </lineage>
</organism>
<dbReference type="SMART" id="SM00173">
    <property type="entry name" value="RAS"/>
    <property type="match status" value="1"/>
</dbReference>
<dbReference type="InterPro" id="IPR001806">
    <property type="entry name" value="Small_GTPase"/>
</dbReference>
<accession>A0A6A5BSY8</accession>
<dbReference type="GO" id="GO:0016020">
    <property type="term" value="C:membrane"/>
    <property type="evidence" value="ECO:0007669"/>
    <property type="project" value="InterPro"/>
</dbReference>
<dbReference type="GO" id="GO:0007165">
    <property type="term" value="P:signal transduction"/>
    <property type="evidence" value="ECO:0007669"/>
    <property type="project" value="InterPro"/>
</dbReference>
<keyword evidence="4" id="KW-1185">Reference proteome</keyword>
<dbReference type="GO" id="GO:0003924">
    <property type="term" value="F:GTPase activity"/>
    <property type="evidence" value="ECO:0007669"/>
    <property type="project" value="InterPro"/>
</dbReference>
<dbReference type="GeneID" id="68110691"/>
<reference evidence="3 4" key="1">
    <citation type="journal article" date="2019" name="Sci. Rep.">
        <title>Nanopore sequencing improves the draft genome of the human pathogenic amoeba Naegleria fowleri.</title>
        <authorList>
            <person name="Liechti N."/>
            <person name="Schurch N."/>
            <person name="Bruggmann R."/>
            <person name="Wittwer M."/>
        </authorList>
    </citation>
    <scope>NUCLEOTIDE SEQUENCE [LARGE SCALE GENOMIC DNA]</scope>
    <source>
        <strain evidence="3 4">ATCC 30894</strain>
    </source>
</reference>
<dbReference type="SMART" id="SM00175">
    <property type="entry name" value="RAB"/>
    <property type="match status" value="1"/>
</dbReference>
<dbReference type="VEuPathDB" id="AmoebaDB:NfTy_071070"/>
<keyword evidence="2" id="KW-0342">GTP-binding</keyword>
<dbReference type="Pfam" id="PF00071">
    <property type="entry name" value="Ras"/>
    <property type="match status" value="1"/>
</dbReference>
<dbReference type="OrthoDB" id="5976022at2759"/>
<proteinExistence type="predicted"/>
<dbReference type="PROSITE" id="PS51421">
    <property type="entry name" value="RAS"/>
    <property type="match status" value="1"/>
</dbReference>
<evidence type="ECO:0000313" key="3">
    <source>
        <dbReference type="EMBL" id="KAF0977481.1"/>
    </source>
</evidence>
<dbReference type="GO" id="GO:0005525">
    <property type="term" value="F:GTP binding"/>
    <property type="evidence" value="ECO:0007669"/>
    <property type="project" value="UniProtKB-KW"/>
</dbReference>
<dbReference type="InterPro" id="IPR027417">
    <property type="entry name" value="P-loop_NTPase"/>
</dbReference>
<sequence>MLTRIDDTSCFLYIPEHYDRWREEKHITNSNGFLLVYSITDRKTFEEIIDFYERLKKKDCEHIPMVLVGNKCDLELERVISLDEGKLHAKQLGIPFMETSAKEGLNVNDAFITLVKEALKVKKIQLEEKKKCIIV</sequence>
<comment type="caution">
    <text evidence="3">The sequence shown here is derived from an EMBL/GenBank/DDBJ whole genome shotgun (WGS) entry which is preliminary data.</text>
</comment>
<dbReference type="EMBL" id="VFQX01000034">
    <property type="protein sequence ID" value="KAF0977481.1"/>
    <property type="molecule type" value="Genomic_DNA"/>
</dbReference>
<dbReference type="InterPro" id="IPR020849">
    <property type="entry name" value="Small_GTPase_Ras-type"/>
</dbReference>
<dbReference type="RefSeq" id="XP_044562194.1">
    <property type="nucleotide sequence ID" value="XM_044706781.1"/>
</dbReference>
<dbReference type="SUPFAM" id="SSF52540">
    <property type="entry name" value="P-loop containing nucleoside triphosphate hydrolases"/>
    <property type="match status" value="1"/>
</dbReference>
<dbReference type="Gene3D" id="3.40.50.300">
    <property type="entry name" value="P-loop containing nucleotide triphosphate hydrolases"/>
    <property type="match status" value="1"/>
</dbReference>
<dbReference type="PROSITE" id="PS51419">
    <property type="entry name" value="RAB"/>
    <property type="match status" value="1"/>
</dbReference>
<evidence type="ECO:0000313" key="4">
    <source>
        <dbReference type="Proteomes" id="UP000444721"/>
    </source>
</evidence>
<gene>
    <name evidence="3" type="ORF">FDP41_003473</name>
</gene>
<protein>
    <submittedName>
        <fullName evidence="3">Uncharacterized protein</fullName>
    </submittedName>
</protein>
<dbReference type="Proteomes" id="UP000444721">
    <property type="component" value="Unassembled WGS sequence"/>
</dbReference>
<dbReference type="SMART" id="SM00174">
    <property type="entry name" value="RHO"/>
    <property type="match status" value="1"/>
</dbReference>
<dbReference type="OMA" id="WREEKHI"/>
<dbReference type="VEuPathDB" id="AmoebaDB:NF0092210"/>
<dbReference type="VEuPathDB" id="AmoebaDB:FDP41_003473"/>
<name>A0A6A5BSY8_NAEFO</name>
<dbReference type="AlphaFoldDB" id="A0A6A5BSY8"/>
<keyword evidence="1" id="KW-0547">Nucleotide-binding</keyword>
<evidence type="ECO:0000256" key="2">
    <source>
        <dbReference type="ARBA" id="ARBA00023134"/>
    </source>
</evidence>
<evidence type="ECO:0000256" key="1">
    <source>
        <dbReference type="ARBA" id="ARBA00022741"/>
    </source>
</evidence>
<dbReference type="PANTHER" id="PTHR24070">
    <property type="entry name" value="RAS, DI-RAS, AND RHEB FAMILY MEMBERS OF SMALL GTPASE SUPERFAMILY"/>
    <property type="match status" value="1"/>
</dbReference>
<dbReference type="PRINTS" id="PR00449">
    <property type="entry name" value="RASTRNSFRMNG"/>
</dbReference>